<evidence type="ECO:0000256" key="2">
    <source>
        <dbReference type="ARBA" id="ARBA00023315"/>
    </source>
</evidence>
<keyword evidence="1 4" id="KW-0808">Transferase</keyword>
<dbReference type="CDD" id="cd04301">
    <property type="entry name" value="NAT_SF"/>
    <property type="match status" value="1"/>
</dbReference>
<dbReference type="PANTHER" id="PTHR43420">
    <property type="entry name" value="ACETYLTRANSFERASE"/>
    <property type="match status" value="1"/>
</dbReference>
<dbReference type="RefSeq" id="WP_107030517.1">
    <property type="nucleotide sequence ID" value="NZ_DAWBZG010000136.1"/>
</dbReference>
<organism evidence="4 5">
    <name type="scientific">Faecalibacillus intestinalis</name>
    <dbReference type="NCBI Taxonomy" id="1982626"/>
    <lineage>
        <taxon>Bacteria</taxon>
        <taxon>Bacillati</taxon>
        <taxon>Bacillota</taxon>
        <taxon>Erysipelotrichia</taxon>
        <taxon>Erysipelotrichales</taxon>
        <taxon>Coprobacillaceae</taxon>
        <taxon>Faecalibacillus</taxon>
    </lineage>
</organism>
<keyword evidence="2" id="KW-0012">Acyltransferase</keyword>
<dbReference type="InterPro" id="IPR050680">
    <property type="entry name" value="YpeA/RimI_acetyltransf"/>
</dbReference>
<keyword evidence="5" id="KW-1185">Reference proteome</keyword>
<dbReference type="InterPro" id="IPR016181">
    <property type="entry name" value="Acyl_CoA_acyltransferase"/>
</dbReference>
<dbReference type="SUPFAM" id="SSF55729">
    <property type="entry name" value="Acyl-CoA N-acyltransferases (Nat)"/>
    <property type="match status" value="1"/>
</dbReference>
<reference evidence="4 5" key="1">
    <citation type="journal article" date="2019" name="Int. J. Syst. Evol. Microbiol.">
        <title>Faecalibacillus intestinalis gen. nov., sp. nov. and Faecalibacillus faecis sp. nov., isolated from human faeces.</title>
        <authorList>
            <person name="Seo B."/>
            <person name="Jeon K."/>
            <person name="Baek I."/>
            <person name="Lee Y.M."/>
            <person name="Baek K."/>
            <person name="Ko G."/>
        </authorList>
    </citation>
    <scope>NUCLEOTIDE SEQUENCE [LARGE SCALE GENOMIC DNA]</scope>
    <source>
        <strain evidence="4 5">SNUG30099</strain>
    </source>
</reference>
<sequence length="169" mass="19887">MKVRLACVDDLNEIMELYHLVSDMMEDSAYDIGWRKEVYPTKEIVLLDIEQQTLYVLEKNEKIIGAIVLNHEYEECYQNIYWQIYAEDEEVTIIHRFCIHPDYRGCGKYLLKQIIKIAKKDGQKSIRLDVLSSNKPAICLYEKCSFLLQGHQIMDYGKPVIASLYEKII</sequence>
<evidence type="ECO:0000313" key="5">
    <source>
        <dbReference type="Proteomes" id="UP000240974"/>
    </source>
</evidence>
<feature type="domain" description="N-acetyltransferase" evidence="3">
    <location>
        <begin position="1"/>
        <end position="169"/>
    </location>
</feature>
<dbReference type="GO" id="GO:0016747">
    <property type="term" value="F:acyltransferase activity, transferring groups other than amino-acyl groups"/>
    <property type="evidence" value="ECO:0007669"/>
    <property type="project" value="InterPro"/>
</dbReference>
<protein>
    <submittedName>
        <fullName evidence="4">GNAT family N-acetyltransferase</fullName>
    </submittedName>
</protein>
<name>A0A2T3FPF9_9FIRM</name>
<dbReference type="Proteomes" id="UP000240974">
    <property type="component" value="Unassembled WGS sequence"/>
</dbReference>
<dbReference type="AlphaFoldDB" id="A0A2T3FPF9"/>
<proteinExistence type="predicted"/>
<dbReference type="InterPro" id="IPR000182">
    <property type="entry name" value="GNAT_dom"/>
</dbReference>
<accession>A0A2T3FPF9</accession>
<evidence type="ECO:0000256" key="1">
    <source>
        <dbReference type="ARBA" id="ARBA00022679"/>
    </source>
</evidence>
<evidence type="ECO:0000313" key="4">
    <source>
        <dbReference type="EMBL" id="PST37139.1"/>
    </source>
</evidence>
<comment type="caution">
    <text evidence="4">The sequence shown here is derived from an EMBL/GenBank/DDBJ whole genome shotgun (WGS) entry which is preliminary data.</text>
</comment>
<dbReference type="PROSITE" id="PS51186">
    <property type="entry name" value="GNAT"/>
    <property type="match status" value="1"/>
</dbReference>
<dbReference type="PANTHER" id="PTHR43420:SF47">
    <property type="entry name" value="N-ACETYLTRANSFERASE DOMAIN-CONTAINING PROTEIN"/>
    <property type="match status" value="1"/>
</dbReference>
<evidence type="ECO:0000259" key="3">
    <source>
        <dbReference type="PROSITE" id="PS51186"/>
    </source>
</evidence>
<dbReference type="Gene3D" id="3.40.630.30">
    <property type="match status" value="1"/>
</dbReference>
<dbReference type="EMBL" id="PYLQ01000024">
    <property type="protein sequence ID" value="PST37139.1"/>
    <property type="molecule type" value="Genomic_DNA"/>
</dbReference>
<dbReference type="Pfam" id="PF00583">
    <property type="entry name" value="Acetyltransf_1"/>
    <property type="match status" value="1"/>
</dbReference>
<gene>
    <name evidence="4" type="ORF">C7U54_12550</name>
</gene>